<evidence type="ECO:0000313" key="5">
    <source>
        <dbReference type="EMBL" id="GAA3774039.1"/>
    </source>
</evidence>
<dbReference type="Pfam" id="PF00171">
    <property type="entry name" value="Aldedh"/>
    <property type="match status" value="1"/>
</dbReference>
<accession>A0ABP7GSF2</accession>
<organism evidence="5 6">
    <name type="scientific">Microbacterium kribbense</name>
    <dbReference type="NCBI Taxonomy" id="433645"/>
    <lineage>
        <taxon>Bacteria</taxon>
        <taxon>Bacillati</taxon>
        <taxon>Actinomycetota</taxon>
        <taxon>Actinomycetes</taxon>
        <taxon>Micrococcales</taxon>
        <taxon>Microbacteriaceae</taxon>
        <taxon>Microbacterium</taxon>
    </lineage>
</organism>
<comment type="similarity">
    <text evidence="3">Belongs to the aldehyde dehydrogenase family.</text>
</comment>
<dbReference type="InterPro" id="IPR029510">
    <property type="entry name" value="Ald_DH_CS_GLU"/>
</dbReference>
<dbReference type="PANTHER" id="PTHR11699">
    <property type="entry name" value="ALDEHYDE DEHYDROGENASE-RELATED"/>
    <property type="match status" value="1"/>
</dbReference>
<dbReference type="InterPro" id="IPR016163">
    <property type="entry name" value="Ald_DH_C"/>
</dbReference>
<dbReference type="InterPro" id="IPR016162">
    <property type="entry name" value="Ald_DH_N"/>
</dbReference>
<feature type="active site" evidence="2">
    <location>
        <position position="255"/>
    </location>
</feature>
<sequence length="499" mass="51841">MTSTTTARPVQHFVGGEFIDSADAAPIDRHAPATDEIISLVQAGGAPEVALAVAAARTAFDEGPWPRMTGLERSVRLSRVADLIDAHAAELAALDAEEVGKPIRLAEGDIGGAAGLWRYAASLATTMSGSTYTNNGPDFTGLVLREPVGVVGLIVPWNFPALILSQKLPFALAAGCTAIVKPSELTSSSAQLIMRLTIEAGIPAGVIGMVAGDGRAGQALTESAGVDLVSFTGSTATGRRVIAASTGNIKKLSLELGGNAANVVFADADLEDAAAGVVFGVNFNNGECCVSQPRLLVERSVADDFVREVARQTALLKVGQPMERSTDVGALIHAGHLGKVTSYIDGAARFGGEVITGGTRLTDGAFARGQFISPTVIDRVVPDAPAFQDEVFGPVLTVTRFDSRDEAIRLANNVPYGLANSVWSQSIDTVLEVAKGLKSGTVYANTTIDAPPQMPFGGYKASGVGREMGQAGFEEFTELKSVNIRTGKRAGTFAIRVGD</sequence>
<keyword evidence="6" id="KW-1185">Reference proteome</keyword>
<dbReference type="SUPFAM" id="SSF53720">
    <property type="entry name" value="ALDH-like"/>
    <property type="match status" value="1"/>
</dbReference>
<proteinExistence type="inferred from homology"/>
<evidence type="ECO:0000259" key="4">
    <source>
        <dbReference type="Pfam" id="PF00171"/>
    </source>
</evidence>
<dbReference type="Gene3D" id="3.40.605.10">
    <property type="entry name" value="Aldehyde Dehydrogenase, Chain A, domain 1"/>
    <property type="match status" value="1"/>
</dbReference>
<dbReference type="Proteomes" id="UP001500540">
    <property type="component" value="Unassembled WGS sequence"/>
</dbReference>
<evidence type="ECO:0000313" key="6">
    <source>
        <dbReference type="Proteomes" id="UP001500540"/>
    </source>
</evidence>
<keyword evidence="1 3" id="KW-0560">Oxidoreductase</keyword>
<protein>
    <submittedName>
        <fullName evidence="5">Aldehyde dehydrogenase family protein</fullName>
    </submittedName>
</protein>
<dbReference type="InterPro" id="IPR015590">
    <property type="entry name" value="Aldehyde_DH_dom"/>
</dbReference>
<feature type="domain" description="Aldehyde dehydrogenase" evidence="4">
    <location>
        <begin position="19"/>
        <end position="482"/>
    </location>
</feature>
<gene>
    <name evidence="5" type="ORF">GCM10022240_27330</name>
</gene>
<comment type="caution">
    <text evidence="5">The sequence shown here is derived from an EMBL/GenBank/DDBJ whole genome shotgun (WGS) entry which is preliminary data.</text>
</comment>
<dbReference type="PROSITE" id="PS00687">
    <property type="entry name" value="ALDEHYDE_DEHYDR_GLU"/>
    <property type="match status" value="1"/>
</dbReference>
<dbReference type="Gene3D" id="3.40.309.10">
    <property type="entry name" value="Aldehyde Dehydrogenase, Chain A, domain 2"/>
    <property type="match status" value="1"/>
</dbReference>
<name>A0ABP7GSF2_9MICO</name>
<evidence type="ECO:0000256" key="2">
    <source>
        <dbReference type="PROSITE-ProRule" id="PRU10007"/>
    </source>
</evidence>
<evidence type="ECO:0000256" key="3">
    <source>
        <dbReference type="RuleBase" id="RU003345"/>
    </source>
</evidence>
<dbReference type="InterPro" id="IPR016161">
    <property type="entry name" value="Ald_DH/histidinol_DH"/>
</dbReference>
<evidence type="ECO:0000256" key="1">
    <source>
        <dbReference type="ARBA" id="ARBA00023002"/>
    </source>
</evidence>
<dbReference type="RefSeq" id="WP_344784564.1">
    <property type="nucleotide sequence ID" value="NZ_BAABAF010000009.1"/>
</dbReference>
<reference evidence="6" key="1">
    <citation type="journal article" date="2019" name="Int. J. Syst. Evol. Microbiol.">
        <title>The Global Catalogue of Microorganisms (GCM) 10K type strain sequencing project: providing services to taxonomists for standard genome sequencing and annotation.</title>
        <authorList>
            <consortium name="The Broad Institute Genomics Platform"/>
            <consortium name="The Broad Institute Genome Sequencing Center for Infectious Disease"/>
            <person name="Wu L."/>
            <person name="Ma J."/>
        </authorList>
    </citation>
    <scope>NUCLEOTIDE SEQUENCE [LARGE SCALE GENOMIC DNA]</scope>
    <source>
        <strain evidence="6">JCM 16950</strain>
    </source>
</reference>
<dbReference type="EMBL" id="BAABAF010000009">
    <property type="protein sequence ID" value="GAA3774039.1"/>
    <property type="molecule type" value="Genomic_DNA"/>
</dbReference>